<dbReference type="GO" id="GO:0102965">
    <property type="term" value="F:alcohol-forming long-chain fatty acyl-CoA reductase activity"/>
    <property type="evidence" value="ECO:0007669"/>
    <property type="project" value="UniProtKB-EC"/>
</dbReference>
<dbReference type="Gene3D" id="3.40.50.720">
    <property type="entry name" value="NAD(P)-binding Rossmann-like Domain"/>
    <property type="match status" value="1"/>
</dbReference>
<keyword evidence="1" id="KW-0521">NADP</keyword>
<dbReference type="Pfam" id="PF07993">
    <property type="entry name" value="NAD_binding_4"/>
    <property type="match status" value="1"/>
</dbReference>
<sequence>MAQPDVPSITIFNIETETEEAVSPAVPDPPSPRRSLEQEETVVVDAVDIPVASTASYETSTTTATTTAEVSTAIPTPTASPPRSVSTSKRTSLDPLEPITIVDFYRGRSVLLTGATGFVGKAVLWKLLDALGNDVEKIYVLIRNGSNKRKMGRPKDRLKNEILSNKVRGVPAWDVSRFKIAFMTLRRRLGMAQFDALINEKVVPVACDLIAPGLGISPDDRAMLVAHVNIVIHCAATMDFNERLDLSLEINTLGTLRLMDLADECHQMGKQSSPFRKPIFVLERHINASTDTHRP</sequence>
<gene>
    <name evidence="4" type="ORF">BC938DRAFT_481344</name>
</gene>
<dbReference type="SUPFAM" id="SSF51735">
    <property type="entry name" value="NAD(P)-binding Rossmann-fold domains"/>
    <property type="match status" value="1"/>
</dbReference>
<dbReference type="Proteomes" id="UP000274822">
    <property type="component" value="Unassembled WGS sequence"/>
</dbReference>
<protein>
    <recommendedName>
        <fullName evidence="1">Fatty acyl-CoA reductase</fullName>
        <ecNumber evidence="1">1.2.1.84</ecNumber>
    </recommendedName>
</protein>
<dbReference type="PANTHER" id="PTHR11011">
    <property type="entry name" value="MALE STERILITY PROTEIN 2-RELATED"/>
    <property type="match status" value="1"/>
</dbReference>
<evidence type="ECO:0000259" key="3">
    <source>
        <dbReference type="Pfam" id="PF07993"/>
    </source>
</evidence>
<feature type="region of interest" description="Disordered" evidence="2">
    <location>
        <begin position="55"/>
        <end position="91"/>
    </location>
</feature>
<dbReference type="GO" id="GO:0080019">
    <property type="term" value="F:alcohol-forming very long-chain fatty acyl-CoA reductase activity"/>
    <property type="evidence" value="ECO:0007669"/>
    <property type="project" value="InterPro"/>
</dbReference>
<comment type="caution">
    <text evidence="4">The sequence shown here is derived from an EMBL/GenBank/DDBJ whole genome shotgun (WGS) entry which is preliminary data.</text>
</comment>
<keyword evidence="1" id="KW-0444">Lipid biosynthesis</keyword>
<evidence type="ECO:0000256" key="1">
    <source>
        <dbReference type="RuleBase" id="RU363097"/>
    </source>
</evidence>
<dbReference type="InterPro" id="IPR013120">
    <property type="entry name" value="FAR_NAD-bd"/>
</dbReference>
<evidence type="ECO:0000313" key="4">
    <source>
        <dbReference type="EMBL" id="RUS28863.1"/>
    </source>
</evidence>
<organism evidence="4 5">
    <name type="scientific">Jimgerdemannia flammicorona</name>
    <dbReference type="NCBI Taxonomy" id="994334"/>
    <lineage>
        <taxon>Eukaryota</taxon>
        <taxon>Fungi</taxon>
        <taxon>Fungi incertae sedis</taxon>
        <taxon>Mucoromycota</taxon>
        <taxon>Mucoromycotina</taxon>
        <taxon>Endogonomycetes</taxon>
        <taxon>Endogonales</taxon>
        <taxon>Endogonaceae</taxon>
        <taxon>Jimgerdemannia</taxon>
    </lineage>
</organism>
<accession>A0A433QGF0</accession>
<proteinExistence type="inferred from homology"/>
<keyword evidence="1" id="KW-0560">Oxidoreductase</keyword>
<reference evidence="4 5" key="1">
    <citation type="journal article" date="2018" name="New Phytol.">
        <title>Phylogenomics of Endogonaceae and evolution of mycorrhizas within Mucoromycota.</title>
        <authorList>
            <person name="Chang Y."/>
            <person name="Desiro A."/>
            <person name="Na H."/>
            <person name="Sandor L."/>
            <person name="Lipzen A."/>
            <person name="Clum A."/>
            <person name="Barry K."/>
            <person name="Grigoriev I.V."/>
            <person name="Martin F.M."/>
            <person name="Stajich J.E."/>
            <person name="Smith M.E."/>
            <person name="Bonito G."/>
            <person name="Spatafora J.W."/>
        </authorList>
    </citation>
    <scope>NUCLEOTIDE SEQUENCE [LARGE SCALE GENOMIC DNA]</scope>
    <source>
        <strain evidence="4 5">AD002</strain>
    </source>
</reference>
<evidence type="ECO:0000256" key="2">
    <source>
        <dbReference type="SAM" id="MobiDB-lite"/>
    </source>
</evidence>
<dbReference type="EMBL" id="RBNJ01006004">
    <property type="protein sequence ID" value="RUS28863.1"/>
    <property type="molecule type" value="Genomic_DNA"/>
</dbReference>
<comment type="function">
    <text evidence="1">Catalyzes the reduction of fatty acyl-CoA to fatty alcohols.</text>
</comment>
<feature type="region of interest" description="Disordered" evidence="2">
    <location>
        <begin position="1"/>
        <end position="40"/>
    </location>
</feature>
<dbReference type="GO" id="GO:0035336">
    <property type="term" value="P:long-chain fatty-acyl-CoA metabolic process"/>
    <property type="evidence" value="ECO:0007669"/>
    <property type="project" value="TreeGrafter"/>
</dbReference>
<name>A0A433QGF0_9FUNG</name>
<comment type="catalytic activity">
    <reaction evidence="1">
        <text>a long-chain fatty acyl-CoA + 2 NADPH + 2 H(+) = a long-chain primary fatty alcohol + 2 NADP(+) + CoA</text>
        <dbReference type="Rhea" id="RHEA:52716"/>
        <dbReference type="ChEBI" id="CHEBI:15378"/>
        <dbReference type="ChEBI" id="CHEBI:57287"/>
        <dbReference type="ChEBI" id="CHEBI:57783"/>
        <dbReference type="ChEBI" id="CHEBI:58349"/>
        <dbReference type="ChEBI" id="CHEBI:77396"/>
        <dbReference type="ChEBI" id="CHEBI:83139"/>
        <dbReference type="EC" id="1.2.1.84"/>
    </reaction>
</comment>
<dbReference type="EC" id="1.2.1.84" evidence="1"/>
<keyword evidence="5" id="KW-1185">Reference proteome</keyword>
<dbReference type="InterPro" id="IPR026055">
    <property type="entry name" value="FAR"/>
</dbReference>
<comment type="similarity">
    <text evidence="1">Belongs to the fatty acyl-CoA reductase family.</text>
</comment>
<evidence type="ECO:0000313" key="5">
    <source>
        <dbReference type="Proteomes" id="UP000274822"/>
    </source>
</evidence>
<feature type="domain" description="Thioester reductase (TE)" evidence="3">
    <location>
        <begin position="112"/>
        <end position="268"/>
    </location>
</feature>
<feature type="compositionally biased region" description="Low complexity" evidence="2">
    <location>
        <begin position="55"/>
        <end position="77"/>
    </location>
</feature>
<keyword evidence="1" id="KW-0443">Lipid metabolism</keyword>
<feature type="compositionally biased region" description="Low complexity" evidence="2">
    <location>
        <begin position="9"/>
        <end position="25"/>
    </location>
</feature>
<dbReference type="AlphaFoldDB" id="A0A433QGF0"/>
<dbReference type="PANTHER" id="PTHR11011:SF45">
    <property type="entry name" value="FATTY ACYL-COA REDUCTASE CG8306-RELATED"/>
    <property type="match status" value="1"/>
</dbReference>
<dbReference type="InterPro" id="IPR036291">
    <property type="entry name" value="NAD(P)-bd_dom_sf"/>
</dbReference>